<reference evidence="3" key="1">
    <citation type="submission" date="2016-10" db="EMBL/GenBank/DDBJ databases">
        <authorList>
            <person name="Varghese N."/>
            <person name="Submissions S."/>
        </authorList>
    </citation>
    <scope>NUCLEOTIDE SEQUENCE [LARGE SCALE GENOMIC DNA]</scope>
    <source>
        <strain evidence="3">CGMCC 4.6856</strain>
    </source>
</reference>
<dbReference type="EMBL" id="FOFA01000001">
    <property type="protein sequence ID" value="SEP77469.1"/>
    <property type="molecule type" value="Genomic_DNA"/>
</dbReference>
<dbReference type="OrthoDB" id="4966523at2"/>
<accession>A0A1H9ALC9</accession>
<keyword evidence="3" id="KW-1185">Reference proteome</keyword>
<gene>
    <name evidence="2" type="ORF">SAMN05421756_101649</name>
</gene>
<protein>
    <submittedName>
        <fullName evidence="2">Uncharacterized protein</fullName>
    </submittedName>
</protein>
<feature type="transmembrane region" description="Helical" evidence="1">
    <location>
        <begin position="16"/>
        <end position="37"/>
    </location>
</feature>
<name>A0A1H9ALC9_9ACTN</name>
<proteinExistence type="predicted"/>
<evidence type="ECO:0000313" key="2">
    <source>
        <dbReference type="EMBL" id="SEP77469.1"/>
    </source>
</evidence>
<keyword evidence="1" id="KW-1133">Transmembrane helix</keyword>
<dbReference type="STRING" id="1036181.SAMN05421756_101649"/>
<keyword evidence="1" id="KW-0812">Transmembrane</keyword>
<keyword evidence="1" id="KW-0472">Membrane</keyword>
<dbReference type="Proteomes" id="UP000198504">
    <property type="component" value="Unassembled WGS sequence"/>
</dbReference>
<feature type="transmembrane region" description="Helical" evidence="1">
    <location>
        <begin position="43"/>
        <end position="66"/>
    </location>
</feature>
<evidence type="ECO:0000313" key="3">
    <source>
        <dbReference type="Proteomes" id="UP000198504"/>
    </source>
</evidence>
<sequence>MPLVDQVGTQRAPRTVLTHVIGGLALAATVALSPFFFASGLMAPGWAVVAFVAVWLALVLLGALWVRRRPLWVVPIPFAAVLIWLGGMSAGGAWLGWTP</sequence>
<dbReference type="AlphaFoldDB" id="A0A1H9ALC9"/>
<evidence type="ECO:0000256" key="1">
    <source>
        <dbReference type="SAM" id="Phobius"/>
    </source>
</evidence>
<feature type="transmembrane region" description="Helical" evidence="1">
    <location>
        <begin position="78"/>
        <end position="97"/>
    </location>
</feature>
<organism evidence="2 3">
    <name type="scientific">Microlunatus flavus</name>
    <dbReference type="NCBI Taxonomy" id="1036181"/>
    <lineage>
        <taxon>Bacteria</taxon>
        <taxon>Bacillati</taxon>
        <taxon>Actinomycetota</taxon>
        <taxon>Actinomycetes</taxon>
        <taxon>Propionibacteriales</taxon>
        <taxon>Propionibacteriaceae</taxon>
        <taxon>Microlunatus</taxon>
    </lineage>
</organism>